<accession>A0ACC2AC60</accession>
<evidence type="ECO:0000313" key="2">
    <source>
        <dbReference type="Proteomes" id="UP001162992"/>
    </source>
</evidence>
<keyword evidence="2" id="KW-1185">Reference proteome</keyword>
<organism evidence="1 2">
    <name type="scientific">Diphasiastrum complanatum</name>
    <name type="common">Issler's clubmoss</name>
    <name type="synonym">Lycopodium complanatum</name>
    <dbReference type="NCBI Taxonomy" id="34168"/>
    <lineage>
        <taxon>Eukaryota</taxon>
        <taxon>Viridiplantae</taxon>
        <taxon>Streptophyta</taxon>
        <taxon>Embryophyta</taxon>
        <taxon>Tracheophyta</taxon>
        <taxon>Lycopodiopsida</taxon>
        <taxon>Lycopodiales</taxon>
        <taxon>Lycopodiaceae</taxon>
        <taxon>Lycopodioideae</taxon>
        <taxon>Diphasiastrum</taxon>
    </lineage>
</organism>
<dbReference type="Proteomes" id="UP001162992">
    <property type="component" value="Chromosome 23"/>
</dbReference>
<proteinExistence type="predicted"/>
<comment type="caution">
    <text evidence="1">The sequence shown here is derived from an EMBL/GenBank/DDBJ whole genome shotgun (WGS) entry which is preliminary data.</text>
</comment>
<evidence type="ECO:0000313" key="1">
    <source>
        <dbReference type="EMBL" id="KAJ7515108.1"/>
    </source>
</evidence>
<sequence>MEDLLGKGIFNVDGEHWKIQRKVASHEFTTRSLRDFTMESVAREVKRRLLPTLEHFCQSRVCFDLLQELLMCFSSYPLASFKPAPPPFLCSSFFFLF</sequence>
<name>A0ACC2AC60_DIPCM</name>
<protein>
    <submittedName>
        <fullName evidence="1">Uncharacterized protein</fullName>
    </submittedName>
</protein>
<reference evidence="2" key="1">
    <citation type="journal article" date="2024" name="Proc. Natl. Acad. Sci. U.S.A.">
        <title>Extraordinary preservation of gene collinearity over three hundred million years revealed in homosporous lycophytes.</title>
        <authorList>
            <person name="Li C."/>
            <person name="Wickell D."/>
            <person name="Kuo L.Y."/>
            <person name="Chen X."/>
            <person name="Nie B."/>
            <person name="Liao X."/>
            <person name="Peng D."/>
            <person name="Ji J."/>
            <person name="Jenkins J."/>
            <person name="Williams M."/>
            <person name="Shu S."/>
            <person name="Plott C."/>
            <person name="Barry K."/>
            <person name="Rajasekar S."/>
            <person name="Grimwood J."/>
            <person name="Han X."/>
            <person name="Sun S."/>
            <person name="Hou Z."/>
            <person name="He W."/>
            <person name="Dai G."/>
            <person name="Sun C."/>
            <person name="Schmutz J."/>
            <person name="Leebens-Mack J.H."/>
            <person name="Li F.W."/>
            <person name="Wang L."/>
        </authorList>
    </citation>
    <scope>NUCLEOTIDE SEQUENCE [LARGE SCALE GENOMIC DNA]</scope>
    <source>
        <strain evidence="2">cv. PW_Plant_1</strain>
    </source>
</reference>
<gene>
    <name evidence="1" type="ORF">O6H91_23G071600</name>
</gene>
<dbReference type="EMBL" id="CM055114">
    <property type="protein sequence ID" value="KAJ7515108.1"/>
    <property type="molecule type" value="Genomic_DNA"/>
</dbReference>